<reference evidence="3" key="4">
    <citation type="submission" date="2023-01" db="EMBL/GenBank/DDBJ databases">
        <title>Draft genome sequence of Methylobacterium oxalidis strain NBRC 107715.</title>
        <authorList>
            <person name="Sun Q."/>
            <person name="Mori K."/>
        </authorList>
    </citation>
    <scope>NUCLEOTIDE SEQUENCE</scope>
    <source>
        <strain evidence="3">NBRC 107715</strain>
    </source>
</reference>
<dbReference type="SMART" id="SM00530">
    <property type="entry name" value="HTH_XRE"/>
    <property type="match status" value="1"/>
</dbReference>
<dbReference type="OrthoDB" id="9795596at2"/>
<dbReference type="InterPro" id="IPR001387">
    <property type="entry name" value="Cro/C1-type_HTH"/>
</dbReference>
<evidence type="ECO:0000313" key="3">
    <source>
        <dbReference type="EMBL" id="GLS67939.1"/>
    </source>
</evidence>
<dbReference type="RefSeq" id="WP_147027283.1">
    <property type="nucleotide sequence ID" value="NZ_BJZU01000076.1"/>
</dbReference>
<evidence type="ECO:0000313" key="4">
    <source>
        <dbReference type="Proteomes" id="UP000321960"/>
    </source>
</evidence>
<name>A0A512J746_9HYPH</name>
<dbReference type="GO" id="GO:0003677">
    <property type="term" value="F:DNA binding"/>
    <property type="evidence" value="ECO:0007669"/>
    <property type="project" value="InterPro"/>
</dbReference>
<evidence type="ECO:0000259" key="1">
    <source>
        <dbReference type="SMART" id="SM00530"/>
    </source>
</evidence>
<gene>
    <name evidence="3" type="ORF">GCM10007888_63240</name>
    <name evidence="2" type="ORF">MOX02_37780</name>
</gene>
<dbReference type="EMBL" id="BSPK01000118">
    <property type="protein sequence ID" value="GLS67939.1"/>
    <property type="molecule type" value="Genomic_DNA"/>
</dbReference>
<keyword evidence="5" id="KW-1185">Reference proteome</keyword>
<dbReference type="CDD" id="cd00093">
    <property type="entry name" value="HTH_XRE"/>
    <property type="match status" value="1"/>
</dbReference>
<dbReference type="AlphaFoldDB" id="A0A512J746"/>
<dbReference type="InterPro" id="IPR010982">
    <property type="entry name" value="Lambda_DNA-bd_dom_sf"/>
</dbReference>
<comment type="caution">
    <text evidence="2">The sequence shown here is derived from an EMBL/GenBank/DDBJ whole genome shotgun (WGS) entry which is preliminary data.</text>
</comment>
<organism evidence="2 4">
    <name type="scientific">Methylobacterium oxalidis</name>
    <dbReference type="NCBI Taxonomy" id="944322"/>
    <lineage>
        <taxon>Bacteria</taxon>
        <taxon>Pseudomonadati</taxon>
        <taxon>Pseudomonadota</taxon>
        <taxon>Alphaproteobacteria</taxon>
        <taxon>Hyphomicrobiales</taxon>
        <taxon>Methylobacteriaceae</taxon>
        <taxon>Methylobacterium</taxon>
    </lineage>
</organism>
<dbReference type="InterPro" id="IPR039554">
    <property type="entry name" value="HigA2-like_HTH"/>
</dbReference>
<proteinExistence type="predicted"/>
<dbReference type="Proteomes" id="UP000321960">
    <property type="component" value="Unassembled WGS sequence"/>
</dbReference>
<reference evidence="5" key="2">
    <citation type="journal article" date="2019" name="Int. J. Syst. Evol. Microbiol.">
        <title>The Global Catalogue of Microorganisms (GCM) 10K type strain sequencing project: providing services to taxonomists for standard genome sequencing and annotation.</title>
        <authorList>
            <consortium name="The Broad Institute Genomics Platform"/>
            <consortium name="The Broad Institute Genome Sequencing Center for Infectious Disease"/>
            <person name="Wu L."/>
            <person name="Ma J."/>
        </authorList>
    </citation>
    <scope>NUCLEOTIDE SEQUENCE [LARGE SCALE GENOMIC DNA]</scope>
    <source>
        <strain evidence="5">NBRC 107715</strain>
    </source>
</reference>
<dbReference type="Proteomes" id="UP001156856">
    <property type="component" value="Unassembled WGS sequence"/>
</dbReference>
<evidence type="ECO:0000313" key="5">
    <source>
        <dbReference type="Proteomes" id="UP001156856"/>
    </source>
</evidence>
<feature type="domain" description="HTH cro/C1-type" evidence="1">
    <location>
        <begin position="36"/>
        <end position="92"/>
    </location>
</feature>
<evidence type="ECO:0000313" key="2">
    <source>
        <dbReference type="EMBL" id="GEP05740.1"/>
    </source>
</evidence>
<reference evidence="2 4" key="3">
    <citation type="submission" date="2019-07" db="EMBL/GenBank/DDBJ databases">
        <title>Whole genome shotgun sequence of Methylobacterium oxalidis NBRC 107715.</title>
        <authorList>
            <person name="Hosoyama A."/>
            <person name="Uohara A."/>
            <person name="Ohji S."/>
            <person name="Ichikawa N."/>
        </authorList>
    </citation>
    <scope>NUCLEOTIDE SEQUENCE [LARGE SCALE GENOMIC DNA]</scope>
    <source>
        <strain evidence="2 4">NBRC 107715</strain>
    </source>
</reference>
<accession>A0A512J746</accession>
<dbReference type="Gene3D" id="1.10.260.40">
    <property type="entry name" value="lambda repressor-like DNA-binding domains"/>
    <property type="match status" value="1"/>
</dbReference>
<dbReference type="EMBL" id="BJZU01000076">
    <property type="protein sequence ID" value="GEP05740.1"/>
    <property type="molecule type" value="Genomic_DNA"/>
</dbReference>
<reference evidence="3" key="1">
    <citation type="journal article" date="2014" name="Int. J. Syst. Evol. Microbiol.">
        <title>Complete genome of a new Firmicutes species belonging to the dominant human colonic microbiota ('Ruminococcus bicirculans') reveals two chromosomes and a selective capacity to utilize plant glucans.</title>
        <authorList>
            <consortium name="NISC Comparative Sequencing Program"/>
            <person name="Wegmann U."/>
            <person name="Louis P."/>
            <person name="Goesmann A."/>
            <person name="Henrissat B."/>
            <person name="Duncan S.H."/>
            <person name="Flint H.J."/>
        </authorList>
    </citation>
    <scope>NUCLEOTIDE SEQUENCE</scope>
    <source>
        <strain evidence="3">NBRC 107715</strain>
    </source>
</reference>
<dbReference type="SUPFAM" id="SSF47413">
    <property type="entry name" value="lambda repressor-like DNA-binding domains"/>
    <property type="match status" value="1"/>
</dbReference>
<protein>
    <submittedName>
        <fullName evidence="2">Transcriptional regulator</fullName>
    </submittedName>
</protein>
<sequence length="112" mass="12207">MAERDDDVHVSCGNVFADLGLPDAEELLLKAQLTAELRRLIESRTLTQTAAAKVLGIGQADLSKLLRGSLRGYSVERLMGFLTAFDRDVEITMRPHPKAGERGRISVTLATA</sequence>
<dbReference type="Pfam" id="PF13744">
    <property type="entry name" value="HTH_37"/>
    <property type="match status" value="1"/>
</dbReference>